<dbReference type="Pfam" id="PF01315">
    <property type="entry name" value="Ald_Xan_dh_C"/>
    <property type="match status" value="1"/>
</dbReference>
<dbReference type="InterPro" id="IPR016208">
    <property type="entry name" value="Ald_Oxase/xanthine_DH-like"/>
</dbReference>
<evidence type="ECO:0000313" key="2">
    <source>
        <dbReference type="EMBL" id="GAA1380934.1"/>
    </source>
</evidence>
<dbReference type="SUPFAM" id="SSF54665">
    <property type="entry name" value="CO dehydrogenase molybdoprotein N-domain-like"/>
    <property type="match status" value="1"/>
</dbReference>
<dbReference type="InterPro" id="IPR037165">
    <property type="entry name" value="AldOxase/xan_DH_Mopterin-bd_sf"/>
</dbReference>
<accession>A0ABP4I4A9</accession>
<evidence type="ECO:0000313" key="3">
    <source>
        <dbReference type="Proteomes" id="UP001501414"/>
    </source>
</evidence>
<sequence>MTDIITRSAAPAQAAAPAETDVDQVWGVGERRRRFDALGRVRGTMRYTGDEPATPGTAFVGVHRSTVPHARIIGVDPAPALELDGVLAVVTGRDLHQILGDRVFTGPAFSDQPCLAVDKVRYVGEAVAAVLATDRRTARAAADLVVVEYEELPPVHDIAAGLRGGSFVHDELRPSSVFADLAHLSGVRDTNVCYEYRQVSGDAAAERAAAASTVTATTWAPPTHHVPIELPSTTAWVESDRLEMLTTTQTPSYVRQTVAGMLGLPLSRVRIMTRPLGGSFGAKMYDRLEPLAAALAWTTRRRVRIDATREEAFLLTTRHGAEVIGSISADADGELVSFTSDVRYDTGAFADVGPRITAKSGLVAPGPYRIRSVDVRSRCVYTNKVSAGPFRGFGVPQVTWSHETLIDELARELGEDPYRFRRRHLLREGDVATVGTAMHSADFVACMDEVTRAVGWDDATPPGDGRWVHGKGVAVGMKAVLTPTIANATLNLNQDGSATLLISTVDMGQGSDTIMSQIVGEVLRLDSRAIHVVRADTDTTPYDTITAGSRSTYHTGNAVRLVAEAMRTKLLGFAAEQWGVPAEDLLLDTGGVTHPDSDRRITVPDLVRSRFGARGATVTTAENFTSWWVPYDHDTGLTEKATEHWFAGAAAVRIAVDTWTGRIHTSHLAVAGDVGKAINPTLVEQQLTGAAVMGLGHTLFDELVYDHGQLTNATLLDYQLPSIKDLPEKLTPIVVESAHRDGPFGAKGVGETTILPIAPAYAGALRDACGVRITTLPLTPERVLNHLNDARKADR</sequence>
<gene>
    <name evidence="2" type="ORF">GCM10009613_06080</name>
</gene>
<protein>
    <submittedName>
        <fullName evidence="2">Xanthine dehydrogenase family protein molybdopterin-binding subunit</fullName>
    </submittedName>
</protein>
<dbReference type="RefSeq" id="WP_344018058.1">
    <property type="nucleotide sequence ID" value="NZ_BAAAJK010000002.1"/>
</dbReference>
<dbReference type="InterPro" id="IPR008274">
    <property type="entry name" value="AldOxase/xan_DH_MoCoBD1"/>
</dbReference>
<name>A0ABP4I4A9_9PSEU</name>
<reference evidence="3" key="1">
    <citation type="journal article" date="2019" name="Int. J. Syst. Evol. Microbiol.">
        <title>The Global Catalogue of Microorganisms (GCM) 10K type strain sequencing project: providing services to taxonomists for standard genome sequencing and annotation.</title>
        <authorList>
            <consortium name="The Broad Institute Genomics Platform"/>
            <consortium name="The Broad Institute Genome Sequencing Center for Infectious Disease"/>
            <person name="Wu L."/>
            <person name="Ma J."/>
        </authorList>
    </citation>
    <scope>NUCLEOTIDE SEQUENCE [LARGE SCALE GENOMIC DNA]</scope>
    <source>
        <strain evidence="3">JCM 11896</strain>
    </source>
</reference>
<dbReference type="EMBL" id="BAAAJK010000002">
    <property type="protein sequence ID" value="GAA1380934.1"/>
    <property type="molecule type" value="Genomic_DNA"/>
</dbReference>
<proteinExistence type="predicted"/>
<dbReference type="SMART" id="SM01008">
    <property type="entry name" value="Ald_Xan_dh_C"/>
    <property type="match status" value="1"/>
</dbReference>
<dbReference type="Gene3D" id="3.30.365.10">
    <property type="entry name" value="Aldehyde oxidase/xanthine dehydrogenase, molybdopterin binding domain"/>
    <property type="match status" value="4"/>
</dbReference>
<dbReference type="Gene3D" id="3.90.1170.50">
    <property type="entry name" value="Aldehyde oxidase/xanthine dehydrogenase, a/b hammerhead"/>
    <property type="match status" value="1"/>
</dbReference>
<dbReference type="Pfam" id="PF02738">
    <property type="entry name" value="MoCoBD_1"/>
    <property type="match status" value="1"/>
</dbReference>
<dbReference type="Pfam" id="PF20256">
    <property type="entry name" value="MoCoBD_2"/>
    <property type="match status" value="1"/>
</dbReference>
<dbReference type="PANTHER" id="PTHR11908">
    <property type="entry name" value="XANTHINE DEHYDROGENASE"/>
    <property type="match status" value="1"/>
</dbReference>
<dbReference type="InterPro" id="IPR000674">
    <property type="entry name" value="Ald_Oxase/Xan_DH_a/b"/>
</dbReference>
<keyword evidence="3" id="KW-1185">Reference proteome</keyword>
<comment type="caution">
    <text evidence="2">The sequence shown here is derived from an EMBL/GenBank/DDBJ whole genome shotgun (WGS) entry which is preliminary data.</text>
</comment>
<dbReference type="SUPFAM" id="SSF56003">
    <property type="entry name" value="Molybdenum cofactor-binding domain"/>
    <property type="match status" value="1"/>
</dbReference>
<feature type="domain" description="Aldehyde oxidase/xanthine dehydrogenase a/b hammerhead" evidence="1">
    <location>
        <begin position="42"/>
        <end position="153"/>
    </location>
</feature>
<evidence type="ECO:0000259" key="1">
    <source>
        <dbReference type="SMART" id="SM01008"/>
    </source>
</evidence>
<dbReference type="PANTHER" id="PTHR11908:SF157">
    <property type="entry name" value="XANTHINE DEHYDROGENASE SUBUNIT D-RELATED"/>
    <property type="match status" value="1"/>
</dbReference>
<organism evidence="2 3">
    <name type="scientific">Pseudonocardia kongjuensis</name>
    <dbReference type="NCBI Taxonomy" id="102227"/>
    <lineage>
        <taxon>Bacteria</taxon>
        <taxon>Bacillati</taxon>
        <taxon>Actinomycetota</taxon>
        <taxon>Actinomycetes</taxon>
        <taxon>Pseudonocardiales</taxon>
        <taxon>Pseudonocardiaceae</taxon>
        <taxon>Pseudonocardia</taxon>
    </lineage>
</organism>
<dbReference type="Proteomes" id="UP001501414">
    <property type="component" value="Unassembled WGS sequence"/>
</dbReference>
<dbReference type="InterPro" id="IPR036856">
    <property type="entry name" value="Ald_Oxase/Xan_DH_a/b_sf"/>
</dbReference>
<dbReference type="InterPro" id="IPR046867">
    <property type="entry name" value="AldOxase/xan_DH_MoCoBD2"/>
</dbReference>